<dbReference type="InterPro" id="IPR004399">
    <property type="entry name" value="HMP/HMP-P_kinase_dom"/>
</dbReference>
<feature type="domain" description="Thiaminase-2/PQQC" evidence="1">
    <location>
        <begin position="299"/>
        <end position="508"/>
    </location>
</feature>
<evidence type="ECO:0000313" key="4">
    <source>
        <dbReference type="EMBL" id="OLL24496.1"/>
    </source>
</evidence>
<dbReference type="InterPro" id="IPR013749">
    <property type="entry name" value="PM/HMP-P_kinase-1"/>
</dbReference>
<evidence type="ECO:0000313" key="5">
    <source>
        <dbReference type="Proteomes" id="UP000186594"/>
    </source>
</evidence>
<protein>
    <submittedName>
        <fullName evidence="3">Putative hydroxymethylpyrimidine/phosphomethylpyrimidine kinase 2 isoform A</fullName>
    </submittedName>
    <submittedName>
        <fullName evidence="4">Putative hydroxymethylpyrimidine/phosphomethylpyrimidine kinase 2 isoform B</fullName>
    </submittedName>
</protein>
<dbReference type="Proteomes" id="UP000186594">
    <property type="component" value="Unassembled WGS sequence"/>
</dbReference>
<dbReference type="PANTHER" id="PTHR20858:SF17">
    <property type="entry name" value="HYDROXYMETHYLPYRIMIDINE_PHOSPHOMETHYLPYRIMIDINE KINASE THI20-RELATED"/>
    <property type="match status" value="1"/>
</dbReference>
<feature type="domain" description="Pyridoxamine kinase/Phosphomethylpyrimidine kinase" evidence="2">
    <location>
        <begin position="17"/>
        <end position="277"/>
    </location>
</feature>
<reference evidence="3 5" key="1">
    <citation type="submission" date="2016-04" db="EMBL/GenBank/DDBJ databases">
        <title>Evolutionary innovation and constraint leading to complex multicellularity in the Ascomycota.</title>
        <authorList>
            <person name="Cisse O."/>
            <person name="Nguyen A."/>
            <person name="Hewitt D.A."/>
            <person name="Jedd G."/>
            <person name="Stajich J.E."/>
        </authorList>
    </citation>
    <scope>NUCLEOTIDE SEQUENCE [LARGE SCALE GENOMIC DNA]</scope>
    <source>
        <strain evidence="3 5">DAH-3</strain>
    </source>
</reference>
<dbReference type="SUPFAM" id="SSF48613">
    <property type="entry name" value="Heme oxygenase-like"/>
    <property type="match status" value="1"/>
</dbReference>
<dbReference type="EMBL" id="LXFE01000766">
    <property type="protein sequence ID" value="OLL24496.1"/>
    <property type="molecule type" value="Genomic_DNA"/>
</dbReference>
<dbReference type="Gene3D" id="3.40.1190.20">
    <property type="match status" value="1"/>
</dbReference>
<proteinExistence type="predicted"/>
<dbReference type="OMA" id="FWEMFPY"/>
<dbReference type="Pfam" id="PF08543">
    <property type="entry name" value="Phos_pyr_kin"/>
    <property type="match status" value="1"/>
</dbReference>
<dbReference type="InterPro" id="IPR027574">
    <property type="entry name" value="Thiaminase_II"/>
</dbReference>
<keyword evidence="5" id="KW-1185">Reference proteome</keyword>
<dbReference type="Pfam" id="PF03070">
    <property type="entry name" value="TENA_THI-4"/>
    <property type="match status" value="1"/>
</dbReference>
<dbReference type="GO" id="GO:0008902">
    <property type="term" value="F:hydroxymethylpyrimidine kinase activity"/>
    <property type="evidence" value="ECO:0007669"/>
    <property type="project" value="TreeGrafter"/>
</dbReference>
<organism evidence="3 5">
    <name type="scientific">Neolecta irregularis (strain DAH-3)</name>
    <dbReference type="NCBI Taxonomy" id="1198029"/>
    <lineage>
        <taxon>Eukaryota</taxon>
        <taxon>Fungi</taxon>
        <taxon>Dikarya</taxon>
        <taxon>Ascomycota</taxon>
        <taxon>Taphrinomycotina</taxon>
        <taxon>Neolectales</taxon>
        <taxon>Neolectaceae</taxon>
        <taxon>Neolecta</taxon>
    </lineage>
</organism>
<evidence type="ECO:0000259" key="2">
    <source>
        <dbReference type="Pfam" id="PF08543"/>
    </source>
</evidence>
<dbReference type="NCBIfam" id="TIGR00097">
    <property type="entry name" value="HMP-P_kinase"/>
    <property type="match status" value="1"/>
</dbReference>
<dbReference type="Gene3D" id="1.20.910.10">
    <property type="entry name" value="Heme oxygenase-like"/>
    <property type="match status" value="1"/>
</dbReference>
<dbReference type="InterPro" id="IPR016084">
    <property type="entry name" value="Haem_Oase-like_multi-hlx"/>
</dbReference>
<comment type="caution">
    <text evidence="3">The sequence shown here is derived from an EMBL/GenBank/DDBJ whole genome shotgun (WGS) entry which is preliminary data.</text>
</comment>
<dbReference type="FunFam" id="3.40.1190.20:FF:000034">
    <property type="entry name" value="Putative hydroxymethylpyrimidine/ phosphomethylpyrimidine kinase 2"/>
    <property type="match status" value="1"/>
</dbReference>
<dbReference type="GO" id="GO:0005829">
    <property type="term" value="C:cytosol"/>
    <property type="evidence" value="ECO:0007669"/>
    <property type="project" value="TreeGrafter"/>
</dbReference>
<dbReference type="GO" id="GO:0008972">
    <property type="term" value="F:phosphomethylpyrimidine kinase activity"/>
    <property type="evidence" value="ECO:0007669"/>
    <property type="project" value="InterPro"/>
</dbReference>
<dbReference type="PANTHER" id="PTHR20858">
    <property type="entry name" value="PHOSPHOMETHYLPYRIMIDINE KINASE"/>
    <property type="match status" value="1"/>
</dbReference>
<evidence type="ECO:0000313" key="3">
    <source>
        <dbReference type="EMBL" id="OLL24495.1"/>
    </source>
</evidence>
<dbReference type="FunFam" id="1.20.910.10:FF:000003">
    <property type="entry name" value="Hydroxymethylpyrimidine/phosphomethylpyrimidine kinase THI20"/>
    <property type="match status" value="1"/>
</dbReference>
<dbReference type="SUPFAM" id="SSF53613">
    <property type="entry name" value="Ribokinase-like"/>
    <property type="match status" value="1"/>
</dbReference>
<gene>
    <name evidence="3" type="ORF">NEOLI_004528</name>
</gene>
<dbReference type="InterPro" id="IPR004305">
    <property type="entry name" value="Thiaminase-2/PQQC"/>
</dbReference>
<keyword evidence="3" id="KW-0808">Transferase</keyword>
<dbReference type="STRING" id="1198029.A0A1U7LPB5"/>
<dbReference type="CDD" id="cd19367">
    <property type="entry name" value="TenA_C_ScTHI20-like"/>
    <property type="match status" value="1"/>
</dbReference>
<evidence type="ECO:0000259" key="1">
    <source>
        <dbReference type="Pfam" id="PF03070"/>
    </source>
</evidence>
<dbReference type="AlphaFoldDB" id="A0A1U7LPB5"/>
<accession>A0A1U7LPB5</accession>
<sequence length="515" mass="57091">METSKYLSRVLVIAGSDSSGGAGIQADLKVLTAHGVYGMTAITALTSQNTQEVNGIEVMDSQFVRKQIDTCIEDIGIDVLKTGMLASPEIVAEVAAAIDRHKLINTVVDPVMVSTSGSVLLSPSAVETYAKLLLPRTLILTPNRDEARLLLCQTNSNCSDSKDDAMSLARDIKALGPSYVLVKGGQCPYMENLTDANTIKKKFVIDILYDGSRFWEFKSEFVDSTSTHGTGCSLAAAIASNLALSQPVIQAVENAIHYVQAALSEAVSLGKGHGPINHTVSIYRLPFYKGKFYDYLIRHPKICNIWTEYVDHSFVRQLAEGTLDKKAFMYYLVQDYMWLRHYARAHSLAGYKASTLSQSASSAAIVLYIEREIVLHKSFFDDFGISENDINTTPESVESMAYSRYLLDLGLQGDWMGLQVGLSPCLLGYGVIAKRLLTDSKIKRENNPYHRWIENYAGQDYERAVRLGQELLEEHALKQSTSRIAELVDIFAHATRLEAAFWQMGLDYVTKLMNT</sequence>
<dbReference type="NCBIfam" id="TIGR04306">
    <property type="entry name" value="salvage_TenA"/>
    <property type="match status" value="1"/>
</dbReference>
<dbReference type="EMBL" id="LXFE01000766">
    <property type="protein sequence ID" value="OLL24495.1"/>
    <property type="molecule type" value="Genomic_DNA"/>
</dbReference>
<dbReference type="CDD" id="cd01169">
    <property type="entry name" value="HMPP_kinase"/>
    <property type="match status" value="1"/>
</dbReference>
<name>A0A1U7LPB5_NEOID</name>
<dbReference type="OrthoDB" id="10028886at2759"/>
<keyword evidence="3" id="KW-0418">Kinase</keyword>
<dbReference type="GO" id="GO:0009228">
    <property type="term" value="P:thiamine biosynthetic process"/>
    <property type="evidence" value="ECO:0007669"/>
    <property type="project" value="InterPro"/>
</dbReference>
<dbReference type="GO" id="GO:0050334">
    <property type="term" value="F:thiaminase activity"/>
    <property type="evidence" value="ECO:0007669"/>
    <property type="project" value="InterPro"/>
</dbReference>
<dbReference type="InterPro" id="IPR029056">
    <property type="entry name" value="Ribokinase-like"/>
</dbReference>